<keyword evidence="2" id="KW-1185">Reference proteome</keyword>
<gene>
    <name evidence="1" type="ORF">SAMN05421869_102106</name>
</gene>
<reference evidence="1 2" key="1">
    <citation type="submission" date="2016-10" db="EMBL/GenBank/DDBJ databases">
        <authorList>
            <person name="de Groot N.N."/>
        </authorList>
    </citation>
    <scope>NUCLEOTIDE SEQUENCE [LARGE SCALE GENOMIC DNA]</scope>
    <source>
        <strain evidence="1 2">CGMCC 4.6533</strain>
    </source>
</reference>
<accession>A0A1G8BSF7</accession>
<dbReference type="EMBL" id="FNDJ01000002">
    <property type="protein sequence ID" value="SDH36112.1"/>
    <property type="molecule type" value="Genomic_DNA"/>
</dbReference>
<dbReference type="OrthoDB" id="10017602at2"/>
<name>A0A1G8BSF7_9ACTN</name>
<dbReference type="Proteomes" id="UP000199202">
    <property type="component" value="Unassembled WGS sequence"/>
</dbReference>
<evidence type="ECO:0000313" key="2">
    <source>
        <dbReference type="Proteomes" id="UP000199202"/>
    </source>
</evidence>
<dbReference type="RefSeq" id="WP_090929360.1">
    <property type="nucleotide sequence ID" value="NZ_FNDJ01000002.1"/>
</dbReference>
<organism evidence="1 2">
    <name type="scientific">Nonomuraea jiangxiensis</name>
    <dbReference type="NCBI Taxonomy" id="633440"/>
    <lineage>
        <taxon>Bacteria</taxon>
        <taxon>Bacillati</taxon>
        <taxon>Actinomycetota</taxon>
        <taxon>Actinomycetes</taxon>
        <taxon>Streptosporangiales</taxon>
        <taxon>Streptosporangiaceae</taxon>
        <taxon>Nonomuraea</taxon>
    </lineage>
</organism>
<evidence type="ECO:0000313" key="1">
    <source>
        <dbReference type="EMBL" id="SDH36112.1"/>
    </source>
</evidence>
<proteinExistence type="predicted"/>
<protein>
    <submittedName>
        <fullName evidence="1">Uncharacterized protein</fullName>
    </submittedName>
</protein>
<dbReference type="AlphaFoldDB" id="A0A1G8BSF7"/>
<sequence>MEHNTGGAIWVAMRFGHDFDTESVWYIGLEAAQKEGDAFTRFNGAPDWQRSAAPDGTVGERGVDLPRSRMACAIGVTYWHGDGTEERLCWHRPLRQASDMLVAIRQMYGPVPHTAVLLIPGAEPLLLDLEDAEDPGEGVSSRE</sequence>